<proteinExistence type="inferred from homology"/>
<keyword evidence="6" id="KW-1185">Reference proteome</keyword>
<feature type="transmembrane region" description="Helical" evidence="3">
    <location>
        <begin position="143"/>
        <end position="166"/>
    </location>
</feature>
<feature type="transmembrane region" description="Helical" evidence="3">
    <location>
        <begin position="384"/>
        <end position="404"/>
    </location>
</feature>
<dbReference type="PANTHER" id="PTHR11360:SF252">
    <property type="entry name" value="MAJOR FACILITATOR SUPERFAMILY (MFS) PROFILE DOMAIN-CONTAINING PROTEIN-RELATED"/>
    <property type="match status" value="1"/>
</dbReference>
<feature type="transmembrane region" description="Helical" evidence="3">
    <location>
        <begin position="416"/>
        <end position="439"/>
    </location>
</feature>
<feature type="transmembrane region" description="Helical" evidence="3">
    <location>
        <begin position="118"/>
        <end position="137"/>
    </location>
</feature>
<dbReference type="AlphaFoldDB" id="A0A072PV93"/>
<keyword evidence="3" id="KW-0472">Membrane</keyword>
<dbReference type="HOGENOM" id="CLU_001265_1_1_1"/>
<name>A0A072PV93_9EURO</name>
<evidence type="ECO:0000256" key="2">
    <source>
        <dbReference type="ARBA" id="ARBA00006727"/>
    </source>
</evidence>
<dbReference type="GO" id="GO:0016020">
    <property type="term" value="C:membrane"/>
    <property type="evidence" value="ECO:0007669"/>
    <property type="project" value="UniProtKB-SubCell"/>
</dbReference>
<comment type="similarity">
    <text evidence="2">Belongs to the major facilitator superfamily. Monocarboxylate porter (TC 2.A.1.13) family.</text>
</comment>
<dbReference type="RefSeq" id="XP_013265843.1">
    <property type="nucleotide sequence ID" value="XM_013410389.1"/>
</dbReference>
<reference evidence="5 6" key="1">
    <citation type="submission" date="2013-03" db="EMBL/GenBank/DDBJ databases">
        <title>The Genome Sequence of Exophiala aquamarina CBS 119918.</title>
        <authorList>
            <consortium name="The Broad Institute Genomics Platform"/>
            <person name="Cuomo C."/>
            <person name="de Hoog S."/>
            <person name="Gorbushina A."/>
            <person name="Walker B."/>
            <person name="Young S.K."/>
            <person name="Zeng Q."/>
            <person name="Gargeya S."/>
            <person name="Fitzgerald M."/>
            <person name="Haas B."/>
            <person name="Abouelleil A."/>
            <person name="Allen A.W."/>
            <person name="Alvarado L."/>
            <person name="Arachchi H.M."/>
            <person name="Berlin A.M."/>
            <person name="Chapman S.B."/>
            <person name="Gainer-Dewar J."/>
            <person name="Goldberg J."/>
            <person name="Griggs A."/>
            <person name="Gujja S."/>
            <person name="Hansen M."/>
            <person name="Howarth C."/>
            <person name="Imamovic A."/>
            <person name="Ireland A."/>
            <person name="Larimer J."/>
            <person name="McCowan C."/>
            <person name="Murphy C."/>
            <person name="Pearson M."/>
            <person name="Poon T.W."/>
            <person name="Priest M."/>
            <person name="Roberts A."/>
            <person name="Saif S."/>
            <person name="Shea T."/>
            <person name="Sisk P."/>
            <person name="Sykes S."/>
            <person name="Wortman J."/>
            <person name="Nusbaum C."/>
            <person name="Birren B."/>
        </authorList>
    </citation>
    <scope>NUCLEOTIDE SEQUENCE [LARGE SCALE GENOMIC DNA]</scope>
    <source>
        <strain evidence="5 6">CBS 119918</strain>
    </source>
</reference>
<dbReference type="OrthoDB" id="6509908at2759"/>
<dbReference type="GeneID" id="25276177"/>
<feature type="transmembrane region" description="Helical" evidence="3">
    <location>
        <begin position="320"/>
        <end position="338"/>
    </location>
</feature>
<dbReference type="EMBL" id="AMGV01000001">
    <property type="protein sequence ID" value="KEF63253.1"/>
    <property type="molecule type" value="Genomic_DNA"/>
</dbReference>
<dbReference type="InterPro" id="IPR020846">
    <property type="entry name" value="MFS_dom"/>
</dbReference>
<dbReference type="PROSITE" id="PS50850">
    <property type="entry name" value="MFS"/>
    <property type="match status" value="1"/>
</dbReference>
<feature type="transmembrane region" description="Helical" evidence="3">
    <location>
        <begin position="291"/>
        <end position="313"/>
    </location>
</feature>
<feature type="transmembrane region" description="Helical" evidence="3">
    <location>
        <begin position="88"/>
        <end position="111"/>
    </location>
</feature>
<dbReference type="InterPro" id="IPR050327">
    <property type="entry name" value="Proton-linked_MCT"/>
</dbReference>
<comment type="caution">
    <text evidence="5">The sequence shown here is derived from an EMBL/GenBank/DDBJ whole genome shotgun (WGS) entry which is preliminary data.</text>
</comment>
<feature type="transmembrane region" description="Helical" evidence="3">
    <location>
        <begin position="254"/>
        <end position="276"/>
    </location>
</feature>
<dbReference type="InterPro" id="IPR011701">
    <property type="entry name" value="MFS"/>
</dbReference>
<feature type="domain" description="Major facilitator superfamily (MFS) profile" evidence="4">
    <location>
        <begin position="47"/>
        <end position="446"/>
    </location>
</feature>
<keyword evidence="3" id="KW-0812">Transmembrane</keyword>
<feature type="transmembrane region" description="Helical" evidence="3">
    <location>
        <begin position="207"/>
        <end position="233"/>
    </location>
</feature>
<evidence type="ECO:0000256" key="1">
    <source>
        <dbReference type="ARBA" id="ARBA00004141"/>
    </source>
</evidence>
<dbReference type="InterPro" id="IPR036259">
    <property type="entry name" value="MFS_trans_sf"/>
</dbReference>
<sequence>MAHRTYGDEKVDIESEAPQIPPLADIPIEERANVLPPPAPPPDGGLRAWLQVLGCYLVFFNVWGFTFAFGLFQNYYETVLLSDMNPSAISWVGTVGSYLLIVTGVISGPLFDLGFYRVMLFGGAATSTFGAMMLSLSTKYYQILLSQGFCMGLGCGVLYVPGLALVSRSFTTRRALALGIVTCGAPIGGIIYTIVFNELIDKIGFGWTVRVMGFIMFATFSTAFPLLLWGAANTGDIARGTTRKIFDKNAFKDLGFWLYTWSNFFIFCGYLVPFFYIPSYGQLGLGMSRSLALYSIVIASGASVFGRLVAAMVAQRTGAMIPWITCVVVSAIMCLSWIGIHSVAAFLVFAALYGGFSGALIPLPPTIFPTVCPDTKVLGARLGMAQAIGAFASLIGSPIAGSLVRGDGSTGHDYLGLQLFCGCMMLFGSLLLAALWFYLVKKRKTNILI</sequence>
<dbReference type="VEuPathDB" id="FungiDB:A1O9_01230"/>
<organism evidence="5 6">
    <name type="scientific">Exophiala aquamarina CBS 119918</name>
    <dbReference type="NCBI Taxonomy" id="1182545"/>
    <lineage>
        <taxon>Eukaryota</taxon>
        <taxon>Fungi</taxon>
        <taxon>Dikarya</taxon>
        <taxon>Ascomycota</taxon>
        <taxon>Pezizomycotina</taxon>
        <taxon>Eurotiomycetes</taxon>
        <taxon>Chaetothyriomycetidae</taxon>
        <taxon>Chaetothyriales</taxon>
        <taxon>Herpotrichiellaceae</taxon>
        <taxon>Exophiala</taxon>
    </lineage>
</organism>
<dbReference type="Pfam" id="PF07690">
    <property type="entry name" value="MFS_1"/>
    <property type="match status" value="1"/>
</dbReference>
<accession>A0A072PV93</accession>
<protein>
    <recommendedName>
        <fullName evidence="4">Major facilitator superfamily (MFS) profile domain-containing protein</fullName>
    </recommendedName>
</protein>
<evidence type="ECO:0000313" key="6">
    <source>
        <dbReference type="Proteomes" id="UP000027920"/>
    </source>
</evidence>
<comment type="subcellular location">
    <subcellularLocation>
        <location evidence="1">Membrane</location>
        <topology evidence="1">Multi-pass membrane protein</topology>
    </subcellularLocation>
</comment>
<dbReference type="SUPFAM" id="SSF103473">
    <property type="entry name" value="MFS general substrate transporter"/>
    <property type="match status" value="1"/>
</dbReference>
<evidence type="ECO:0000259" key="4">
    <source>
        <dbReference type="PROSITE" id="PS50850"/>
    </source>
</evidence>
<feature type="transmembrane region" description="Helical" evidence="3">
    <location>
        <begin position="53"/>
        <end position="76"/>
    </location>
</feature>
<feature type="transmembrane region" description="Helical" evidence="3">
    <location>
        <begin position="175"/>
        <end position="195"/>
    </location>
</feature>
<gene>
    <name evidence="5" type="ORF">A1O9_01230</name>
</gene>
<evidence type="ECO:0000256" key="3">
    <source>
        <dbReference type="SAM" id="Phobius"/>
    </source>
</evidence>
<feature type="transmembrane region" description="Helical" evidence="3">
    <location>
        <begin position="344"/>
        <end position="363"/>
    </location>
</feature>
<dbReference type="GO" id="GO:0022857">
    <property type="term" value="F:transmembrane transporter activity"/>
    <property type="evidence" value="ECO:0007669"/>
    <property type="project" value="InterPro"/>
</dbReference>
<keyword evidence="3" id="KW-1133">Transmembrane helix</keyword>
<dbReference type="PANTHER" id="PTHR11360">
    <property type="entry name" value="MONOCARBOXYLATE TRANSPORTER"/>
    <property type="match status" value="1"/>
</dbReference>
<evidence type="ECO:0000313" key="5">
    <source>
        <dbReference type="EMBL" id="KEF63253.1"/>
    </source>
</evidence>
<dbReference type="Proteomes" id="UP000027920">
    <property type="component" value="Unassembled WGS sequence"/>
</dbReference>
<dbReference type="Gene3D" id="1.20.1250.20">
    <property type="entry name" value="MFS general substrate transporter like domains"/>
    <property type="match status" value="2"/>
</dbReference>